<dbReference type="PANTHER" id="PTHR23115">
    <property type="entry name" value="TRANSLATION FACTOR"/>
    <property type="match status" value="1"/>
</dbReference>
<keyword evidence="2" id="KW-0342">GTP-binding</keyword>
<evidence type="ECO:0000313" key="4">
    <source>
        <dbReference type="EMBL" id="MBU3161033.1"/>
    </source>
</evidence>
<dbReference type="PROSITE" id="PS51722">
    <property type="entry name" value="G_TR_2"/>
    <property type="match status" value="1"/>
</dbReference>
<proteinExistence type="predicted"/>
<dbReference type="InterPro" id="IPR044139">
    <property type="entry name" value="CysN_NoDQ_III"/>
</dbReference>
<dbReference type="InterPro" id="IPR041757">
    <property type="entry name" value="CysN_GTP-bd"/>
</dbReference>
<gene>
    <name evidence="4" type="ORF">KPL37_15005</name>
</gene>
<sequence length="569" mass="64357">MENTREQLRIVAVGHVDHGKSTVIGRLLYDTKSLPEGAIEKVKRIAKETGKPFEYAYLLDAFEEEQKQGITIDTTSLQFHTDKRDYVIIDAPGHIEFLKNMITGAASAEAALLIIDAKEGIQEQSKRHGYILSLLGIKQVCVVVNKMDLIDYSQEKFNVIKNEMNAFLKKLNVHPMSYIPISAFYGENLTSKSEKLYWYKGETVLESLDLFTQEEGLDAKPLRFPIQDVYKFDNRRIIAGRIEAGTLKVGDEILISPSNRTTKVKSIEAFVEKDRVNTVSAGMSVGITFEDEFFNKRGEIISHKNNAPIIADVFTTNIFWMGKNSLVKGKKYKIKLVTQEVECEILAFNKVIDASTIGTYVDATEAKTNDVAEVTIRTKEKICFDKFADNQNTGRFVIVDGYDVSGGGIISGVAESIGVVETTFSKDKLKYTVNCFDEYYFDIKALAIKKELINAIQYKIGDNVPFLGSSYEYTKDFDVIALNASFVAKIRNGKLIDVLSVQNYSYNDIIIINEKGFGVKLTSQKDLSSYINEYKKDMNEKFANKWLDFTKYRTIRFSDSVDETLEYSI</sequence>
<reference evidence="4 5" key="1">
    <citation type="submission" date="2021-06" db="EMBL/GenBank/DDBJ databases">
        <title>Clostridia strains as spoilage organisms.</title>
        <authorList>
            <person name="Wambui J."/>
            <person name="Stephan R."/>
            <person name="Stevens M.J.A."/>
        </authorList>
    </citation>
    <scope>NUCLEOTIDE SEQUENCE [LARGE SCALE GENOMIC DNA]</scope>
    <source>
        <strain evidence="4 5">DSM 14204</strain>
    </source>
</reference>
<dbReference type="InterPro" id="IPR004161">
    <property type="entry name" value="EFTu-like_2"/>
</dbReference>
<dbReference type="InterPro" id="IPR000795">
    <property type="entry name" value="T_Tr_GTP-bd_dom"/>
</dbReference>
<dbReference type="InterPro" id="IPR011779">
    <property type="entry name" value="SO4_adenylTrfase_lsu"/>
</dbReference>
<dbReference type="Pfam" id="PF03144">
    <property type="entry name" value="GTP_EFTU_D2"/>
    <property type="match status" value="1"/>
</dbReference>
<keyword evidence="1" id="KW-0547">Nucleotide-binding</keyword>
<dbReference type="CDD" id="cd04095">
    <property type="entry name" value="CysN_NoDQ_III"/>
    <property type="match status" value="1"/>
</dbReference>
<feature type="domain" description="Tr-type G" evidence="3">
    <location>
        <begin position="5"/>
        <end position="222"/>
    </location>
</feature>
<dbReference type="EMBL" id="JAHLDV010000044">
    <property type="protein sequence ID" value="MBU3161033.1"/>
    <property type="molecule type" value="Genomic_DNA"/>
</dbReference>
<keyword evidence="5" id="KW-1185">Reference proteome</keyword>
<dbReference type="NCBIfam" id="TIGR02034">
    <property type="entry name" value="CysN"/>
    <property type="match status" value="1"/>
</dbReference>
<evidence type="ECO:0000256" key="1">
    <source>
        <dbReference type="ARBA" id="ARBA00022741"/>
    </source>
</evidence>
<dbReference type="Pfam" id="PF00009">
    <property type="entry name" value="GTP_EFTU"/>
    <property type="match status" value="1"/>
</dbReference>
<organism evidence="4 5">
    <name type="scientific">Clostridium frigoris</name>
    <dbReference type="NCBI Taxonomy" id="205327"/>
    <lineage>
        <taxon>Bacteria</taxon>
        <taxon>Bacillati</taxon>
        <taxon>Bacillota</taxon>
        <taxon>Clostridia</taxon>
        <taxon>Eubacteriales</taxon>
        <taxon>Clostridiaceae</taxon>
        <taxon>Clostridium</taxon>
    </lineage>
</organism>
<dbReference type="CDD" id="cd04166">
    <property type="entry name" value="CysN_ATPS"/>
    <property type="match status" value="1"/>
</dbReference>
<dbReference type="InterPro" id="IPR031157">
    <property type="entry name" value="G_TR_CS"/>
</dbReference>
<evidence type="ECO:0000259" key="3">
    <source>
        <dbReference type="PROSITE" id="PS51722"/>
    </source>
</evidence>
<accession>A0ABS6BVT0</accession>
<dbReference type="PROSITE" id="PS00301">
    <property type="entry name" value="G_TR_1"/>
    <property type="match status" value="1"/>
</dbReference>
<dbReference type="InterPro" id="IPR050100">
    <property type="entry name" value="TRAFAC_GTPase_members"/>
</dbReference>
<evidence type="ECO:0000313" key="5">
    <source>
        <dbReference type="Proteomes" id="UP000776252"/>
    </source>
</evidence>
<dbReference type="RefSeq" id="WP_216150649.1">
    <property type="nucleotide sequence ID" value="NZ_JAHLDV010000044.1"/>
</dbReference>
<dbReference type="Proteomes" id="UP000776252">
    <property type="component" value="Unassembled WGS sequence"/>
</dbReference>
<dbReference type="InterPro" id="IPR054696">
    <property type="entry name" value="GTP-eEF1A_C"/>
</dbReference>
<name>A0ABS6BVT0_9CLOT</name>
<dbReference type="Pfam" id="PF22594">
    <property type="entry name" value="GTP-eEF1A_C"/>
    <property type="match status" value="1"/>
</dbReference>
<evidence type="ECO:0000256" key="2">
    <source>
        <dbReference type="ARBA" id="ARBA00023134"/>
    </source>
</evidence>
<protein>
    <submittedName>
        <fullName evidence="4">50S ribosome-binding GTPase</fullName>
    </submittedName>
</protein>
<comment type="caution">
    <text evidence="4">The sequence shown here is derived from an EMBL/GenBank/DDBJ whole genome shotgun (WGS) entry which is preliminary data.</text>
</comment>